<protein>
    <submittedName>
        <fullName evidence="1">DNA-binding protein</fullName>
    </submittedName>
</protein>
<evidence type="ECO:0000313" key="1">
    <source>
        <dbReference type="EMBL" id="MBE9031804.1"/>
    </source>
</evidence>
<organism evidence="1 2">
    <name type="scientific">Romeriopsis navalis LEGE 11480</name>
    <dbReference type="NCBI Taxonomy" id="2777977"/>
    <lineage>
        <taxon>Bacteria</taxon>
        <taxon>Bacillati</taxon>
        <taxon>Cyanobacteriota</taxon>
        <taxon>Cyanophyceae</taxon>
        <taxon>Leptolyngbyales</taxon>
        <taxon>Leptolyngbyaceae</taxon>
        <taxon>Romeriopsis</taxon>
        <taxon>Romeriopsis navalis</taxon>
    </lineage>
</organism>
<gene>
    <name evidence="1" type="ORF">IQ266_18885</name>
</gene>
<keyword evidence="1" id="KW-0238">DNA-binding</keyword>
<dbReference type="AlphaFoldDB" id="A0A928Z4I4"/>
<accession>A0A928Z4I4</accession>
<dbReference type="GO" id="GO:0003677">
    <property type="term" value="F:DNA binding"/>
    <property type="evidence" value="ECO:0007669"/>
    <property type="project" value="UniProtKB-KW"/>
</dbReference>
<dbReference type="Proteomes" id="UP000625316">
    <property type="component" value="Unassembled WGS sequence"/>
</dbReference>
<proteinExistence type="predicted"/>
<dbReference type="RefSeq" id="WP_264326632.1">
    <property type="nucleotide sequence ID" value="NZ_JADEXQ010000076.1"/>
</dbReference>
<keyword evidence="2" id="KW-1185">Reference proteome</keyword>
<dbReference type="EMBL" id="JADEXQ010000076">
    <property type="protein sequence ID" value="MBE9031804.1"/>
    <property type="molecule type" value="Genomic_DNA"/>
</dbReference>
<sequence>MEEFDFTLKFVLPENDSDPNDYIDALFEAGCDDAALGLGRKGRIALTFAREATSAQAAIDSAISDVNKAIPGVKLSEVSPDLVSATDLAAMLNCTRQNVRKMLERDSAAPYPAYEGTSNLWHLDDMLDWLQPRNKYSLPPGLMEVAATARIFNAHQTIQKYKHPGFKQTNLPWEHLNPYSQFGALEAPSPSFLPI</sequence>
<evidence type="ECO:0000313" key="2">
    <source>
        <dbReference type="Proteomes" id="UP000625316"/>
    </source>
</evidence>
<name>A0A928Z4I4_9CYAN</name>
<reference evidence="1" key="1">
    <citation type="submission" date="2020-10" db="EMBL/GenBank/DDBJ databases">
        <authorList>
            <person name="Castelo-Branco R."/>
            <person name="Eusebio N."/>
            <person name="Adriana R."/>
            <person name="Vieira A."/>
            <person name="Brugerolle De Fraissinette N."/>
            <person name="Rezende De Castro R."/>
            <person name="Schneider M.P."/>
            <person name="Vasconcelos V."/>
            <person name="Leao P.N."/>
        </authorList>
    </citation>
    <scope>NUCLEOTIDE SEQUENCE</scope>
    <source>
        <strain evidence="1">LEGE 11480</strain>
    </source>
</reference>
<comment type="caution">
    <text evidence="1">The sequence shown here is derived from an EMBL/GenBank/DDBJ whole genome shotgun (WGS) entry which is preliminary data.</text>
</comment>